<dbReference type="EnsemblPlants" id="AET3Gv20843400.2">
    <property type="protein sequence ID" value="AET3Gv20843400.2"/>
    <property type="gene ID" value="AET3Gv20843400"/>
</dbReference>
<dbReference type="InterPro" id="IPR056594">
    <property type="entry name" value="AT5G49610-like_b-prop"/>
</dbReference>
<feature type="compositionally biased region" description="Polar residues" evidence="1">
    <location>
        <begin position="1"/>
        <end position="20"/>
    </location>
</feature>
<dbReference type="SMART" id="SM00256">
    <property type="entry name" value="FBOX"/>
    <property type="match status" value="1"/>
</dbReference>
<dbReference type="Gene3D" id="1.20.1280.50">
    <property type="match status" value="1"/>
</dbReference>
<evidence type="ECO:0000313" key="4">
    <source>
        <dbReference type="Proteomes" id="UP000015105"/>
    </source>
</evidence>
<name>A0A453G039_AEGTS</name>
<reference evidence="3" key="5">
    <citation type="journal article" date="2021" name="G3 (Bethesda)">
        <title>Aegilops tauschii genome assembly Aet v5.0 features greater sequence contiguity and improved annotation.</title>
        <authorList>
            <person name="Wang L."/>
            <person name="Zhu T."/>
            <person name="Rodriguez J.C."/>
            <person name="Deal K.R."/>
            <person name="Dubcovsky J."/>
            <person name="McGuire P.E."/>
            <person name="Lux T."/>
            <person name="Spannagl M."/>
            <person name="Mayer K.F.X."/>
            <person name="Baldrich P."/>
            <person name="Meyers B.C."/>
            <person name="Huo N."/>
            <person name="Gu Y.Q."/>
            <person name="Zhou H."/>
            <person name="Devos K.M."/>
            <person name="Bennetzen J.L."/>
            <person name="Unver T."/>
            <person name="Budak H."/>
            <person name="Gulick P.J."/>
            <person name="Galiba G."/>
            <person name="Kalapos B."/>
            <person name="Nelson D.R."/>
            <person name="Li P."/>
            <person name="You F.M."/>
            <person name="Luo M.C."/>
            <person name="Dvorak J."/>
        </authorList>
    </citation>
    <scope>NUCLEOTIDE SEQUENCE [LARGE SCALE GENOMIC DNA]</scope>
    <source>
        <strain evidence="3">cv. AL8/78</strain>
    </source>
</reference>
<protein>
    <recommendedName>
        <fullName evidence="2">F-box domain-containing protein</fullName>
    </recommendedName>
</protein>
<evidence type="ECO:0000313" key="3">
    <source>
        <dbReference type="EnsemblPlants" id="AET3Gv20843400.2"/>
    </source>
</evidence>
<dbReference type="Gramene" id="AET3Gv20843400.2">
    <property type="protein sequence ID" value="AET3Gv20843400.2"/>
    <property type="gene ID" value="AET3Gv20843400"/>
</dbReference>
<evidence type="ECO:0000259" key="2">
    <source>
        <dbReference type="SMART" id="SM00256"/>
    </source>
</evidence>
<reference evidence="4" key="2">
    <citation type="journal article" date="2017" name="Nat. Plants">
        <title>The Aegilops tauschii genome reveals multiple impacts of transposons.</title>
        <authorList>
            <person name="Zhao G."/>
            <person name="Zou C."/>
            <person name="Li K."/>
            <person name="Wang K."/>
            <person name="Li T."/>
            <person name="Gao L."/>
            <person name="Zhang X."/>
            <person name="Wang H."/>
            <person name="Yang Z."/>
            <person name="Liu X."/>
            <person name="Jiang W."/>
            <person name="Mao L."/>
            <person name="Kong X."/>
            <person name="Jiao Y."/>
            <person name="Jia J."/>
        </authorList>
    </citation>
    <scope>NUCLEOTIDE SEQUENCE [LARGE SCALE GENOMIC DNA]</scope>
    <source>
        <strain evidence="4">cv. AL8/78</strain>
    </source>
</reference>
<dbReference type="InterPro" id="IPR036047">
    <property type="entry name" value="F-box-like_dom_sf"/>
</dbReference>
<dbReference type="PANTHER" id="PTHR32133:SF266">
    <property type="entry name" value="F-BOX DOMAIN-CONTAINING PROTEIN"/>
    <property type="match status" value="1"/>
</dbReference>
<dbReference type="AlphaFoldDB" id="A0A453G039"/>
<sequence>LTHTLHSAYGTPNPNRQLTNPAGDDMARRSRRRPSSTPPPLEDDDLLHEILLRLPPQPPYILRASLVSKRWRRLATDPKFLRRFRVHHRRPPLLGVFSSDYKRNISFRSTLDPPYRIPPERFSLPLEPWPMLDCRHGRVLFVEKKRHQLIVWDPITDHYCFVAGPPLFKIGVLSGAVLCAAADQGHVHGDCRSSPFKVVVLAYAKHDDQEAGCVASVYYSETGIWSDLISTTLPWRPVACEYSTFVGNAVHWMLMSSGGLSEGILQFDLDQQRLAVINTPPDVHYEFHSVQVIQTEDGGLGFATLLGPHYHPRFQMWEGKVNSHGVARWVLRRTVELQKILGLGFRIEKGMSSIVRYTEDAHAIFFWVHSFVYMAQLESMQSKKLFRSNGGFCTYRPFTSFYTEGINGLKQK</sequence>
<evidence type="ECO:0000256" key="1">
    <source>
        <dbReference type="SAM" id="MobiDB-lite"/>
    </source>
</evidence>
<reference evidence="3" key="4">
    <citation type="submission" date="2019-03" db="UniProtKB">
        <authorList>
            <consortium name="EnsemblPlants"/>
        </authorList>
    </citation>
    <scope>IDENTIFICATION</scope>
</reference>
<proteinExistence type="predicted"/>
<accession>A0A453G039</accession>
<dbReference type="InterPro" id="IPR001810">
    <property type="entry name" value="F-box_dom"/>
</dbReference>
<dbReference type="Pfam" id="PF23635">
    <property type="entry name" value="Beta-prop_AT5G49610-like"/>
    <property type="match status" value="1"/>
</dbReference>
<feature type="region of interest" description="Disordered" evidence="1">
    <location>
        <begin position="1"/>
        <end position="43"/>
    </location>
</feature>
<dbReference type="Pfam" id="PF00646">
    <property type="entry name" value="F-box"/>
    <property type="match status" value="1"/>
</dbReference>
<organism evidence="3 4">
    <name type="scientific">Aegilops tauschii subsp. strangulata</name>
    <name type="common">Goatgrass</name>
    <dbReference type="NCBI Taxonomy" id="200361"/>
    <lineage>
        <taxon>Eukaryota</taxon>
        <taxon>Viridiplantae</taxon>
        <taxon>Streptophyta</taxon>
        <taxon>Embryophyta</taxon>
        <taxon>Tracheophyta</taxon>
        <taxon>Spermatophyta</taxon>
        <taxon>Magnoliopsida</taxon>
        <taxon>Liliopsida</taxon>
        <taxon>Poales</taxon>
        <taxon>Poaceae</taxon>
        <taxon>BOP clade</taxon>
        <taxon>Pooideae</taxon>
        <taxon>Triticodae</taxon>
        <taxon>Triticeae</taxon>
        <taxon>Triticinae</taxon>
        <taxon>Aegilops</taxon>
    </lineage>
</organism>
<reference evidence="3" key="3">
    <citation type="journal article" date="2017" name="Nature">
        <title>Genome sequence of the progenitor of the wheat D genome Aegilops tauschii.</title>
        <authorList>
            <person name="Luo M.C."/>
            <person name="Gu Y.Q."/>
            <person name="Puiu D."/>
            <person name="Wang H."/>
            <person name="Twardziok S.O."/>
            <person name="Deal K.R."/>
            <person name="Huo N."/>
            <person name="Zhu T."/>
            <person name="Wang L."/>
            <person name="Wang Y."/>
            <person name="McGuire P.E."/>
            <person name="Liu S."/>
            <person name="Long H."/>
            <person name="Ramasamy R.K."/>
            <person name="Rodriguez J.C."/>
            <person name="Van S.L."/>
            <person name="Yuan L."/>
            <person name="Wang Z."/>
            <person name="Xia Z."/>
            <person name="Xiao L."/>
            <person name="Anderson O.D."/>
            <person name="Ouyang S."/>
            <person name="Liang Y."/>
            <person name="Zimin A.V."/>
            <person name="Pertea G."/>
            <person name="Qi P."/>
            <person name="Bennetzen J.L."/>
            <person name="Dai X."/>
            <person name="Dawson M.W."/>
            <person name="Muller H.G."/>
            <person name="Kugler K."/>
            <person name="Rivarola-Duarte L."/>
            <person name="Spannagl M."/>
            <person name="Mayer K.F.X."/>
            <person name="Lu F.H."/>
            <person name="Bevan M.W."/>
            <person name="Leroy P."/>
            <person name="Li P."/>
            <person name="You F.M."/>
            <person name="Sun Q."/>
            <person name="Liu Z."/>
            <person name="Lyons E."/>
            <person name="Wicker T."/>
            <person name="Salzberg S.L."/>
            <person name="Devos K.M."/>
            <person name="Dvorak J."/>
        </authorList>
    </citation>
    <scope>NUCLEOTIDE SEQUENCE [LARGE SCALE GENOMIC DNA]</scope>
    <source>
        <strain evidence="3">cv. AL8/78</strain>
    </source>
</reference>
<keyword evidence="4" id="KW-1185">Reference proteome</keyword>
<reference evidence="4" key="1">
    <citation type="journal article" date="2014" name="Science">
        <title>Ancient hybridizations among the ancestral genomes of bread wheat.</title>
        <authorList>
            <consortium name="International Wheat Genome Sequencing Consortium,"/>
            <person name="Marcussen T."/>
            <person name="Sandve S.R."/>
            <person name="Heier L."/>
            <person name="Spannagl M."/>
            <person name="Pfeifer M."/>
            <person name="Jakobsen K.S."/>
            <person name="Wulff B.B."/>
            <person name="Steuernagel B."/>
            <person name="Mayer K.F."/>
            <person name="Olsen O.A."/>
        </authorList>
    </citation>
    <scope>NUCLEOTIDE SEQUENCE [LARGE SCALE GENOMIC DNA]</scope>
    <source>
        <strain evidence="4">cv. AL8/78</strain>
    </source>
</reference>
<dbReference type="Proteomes" id="UP000015105">
    <property type="component" value="Chromosome 3D"/>
</dbReference>
<dbReference type="SUPFAM" id="SSF81383">
    <property type="entry name" value="F-box domain"/>
    <property type="match status" value="1"/>
</dbReference>
<dbReference type="PANTHER" id="PTHR32133">
    <property type="entry name" value="OS07G0120400 PROTEIN"/>
    <property type="match status" value="1"/>
</dbReference>
<feature type="domain" description="F-box" evidence="2">
    <location>
        <begin position="44"/>
        <end position="84"/>
    </location>
</feature>